<dbReference type="InterPro" id="IPR013767">
    <property type="entry name" value="PAS_fold"/>
</dbReference>
<dbReference type="InterPro" id="IPR004358">
    <property type="entry name" value="Sig_transdc_His_kin-like_C"/>
</dbReference>
<dbReference type="SMART" id="SM00388">
    <property type="entry name" value="HisKA"/>
    <property type="match status" value="1"/>
</dbReference>
<dbReference type="Pfam" id="PF02518">
    <property type="entry name" value="HATPase_c"/>
    <property type="match status" value="1"/>
</dbReference>
<evidence type="ECO:0000259" key="16">
    <source>
        <dbReference type="PROSITE" id="PS50109"/>
    </source>
</evidence>
<evidence type="ECO:0000256" key="15">
    <source>
        <dbReference type="SAM" id="Phobius"/>
    </source>
</evidence>
<evidence type="ECO:0000256" key="4">
    <source>
        <dbReference type="ARBA" id="ARBA00012438"/>
    </source>
</evidence>
<keyword evidence="10 18" id="KW-0418">Kinase</keyword>
<dbReference type="InterPro" id="IPR041328">
    <property type="entry name" value="HisK_sensor"/>
</dbReference>
<dbReference type="GO" id="GO:0000156">
    <property type="term" value="F:phosphorelay response regulator activity"/>
    <property type="evidence" value="ECO:0007669"/>
    <property type="project" value="TreeGrafter"/>
</dbReference>
<dbReference type="GO" id="GO:0005524">
    <property type="term" value="F:ATP binding"/>
    <property type="evidence" value="ECO:0007669"/>
    <property type="project" value="UniProtKB-KW"/>
</dbReference>
<evidence type="ECO:0000256" key="2">
    <source>
        <dbReference type="ARBA" id="ARBA00004314"/>
    </source>
</evidence>
<sequence>MIVFKSVVGKLWLTILLLVSFILFILTVMLLQFFENYHISETEKGLFNTATRIASILEEHNEEELSLGLEVSWKLVDEVTKVLIVEGENELYYSPNTEESQRLLFSDIENDPLLSKVLAGGEIKKKVSSLPLSDSNQDKNLNHVIIGVPFKQSNSDYGAVFIYQSLEVIEQTSNSTTKFILLVAGVAIILTTIFAFFLSTRITAPLRKMREAAFEVARGKFDTKVPILTNDEIGELATAFNQMGRQLKFNMHALNQEKEQLSSILSSMADGVITFNRDGTILITNPPAERFLQNWYFEQGNTHGKTEAIPSKVDELFQMAVSTEQEQVGEVSIQGRYWVVIMTPLYNNKFIRGAVAVIRDMTEERQMDKLRKDFIANVSHELRTPIAMLQGYSEAIIDDIAQTNEEKKEMARVIYDESLRMGRLVNELLDLARMEAGHLLLSIDRVEIPVYIQRIIRKFQGLAKEREIELSVLMTESDHSFLLDPDRIEQVLTNLIDNAIRHTPNGGSVVVTETTDEKGMSFEVKDSGSGIPEEDLPFIFERFYKADKARTRGRSGTGLGLAIAKNIVDAHKGHISVQSKLGQGTTFSFFIPRRNE</sequence>
<dbReference type="SMART" id="SM00304">
    <property type="entry name" value="HAMP"/>
    <property type="match status" value="1"/>
</dbReference>
<comment type="catalytic activity">
    <reaction evidence="1">
        <text>ATP + protein L-histidine = ADP + protein N-phospho-L-histidine.</text>
        <dbReference type="EC" id="2.7.13.3"/>
    </reaction>
</comment>
<name>A0A9C7G9N3_9BACI</name>
<dbReference type="Gene3D" id="3.30.565.10">
    <property type="entry name" value="Histidine kinase-like ATPase, C-terminal domain"/>
    <property type="match status" value="1"/>
</dbReference>
<dbReference type="EMBL" id="CAKJTG010000009">
    <property type="protein sequence ID" value="CAG9608351.1"/>
    <property type="molecule type" value="Genomic_DNA"/>
</dbReference>
<dbReference type="FunFam" id="3.30.565.10:FF:000023">
    <property type="entry name" value="PAS domain-containing sensor histidine kinase"/>
    <property type="match status" value="1"/>
</dbReference>
<evidence type="ECO:0000313" key="18">
    <source>
        <dbReference type="EMBL" id="CAG9608351.1"/>
    </source>
</evidence>
<evidence type="ECO:0000256" key="9">
    <source>
        <dbReference type="ARBA" id="ARBA00022741"/>
    </source>
</evidence>
<evidence type="ECO:0000256" key="12">
    <source>
        <dbReference type="ARBA" id="ARBA00022989"/>
    </source>
</evidence>
<dbReference type="GO" id="GO:0007234">
    <property type="term" value="P:osmosensory signaling via phosphorelay pathway"/>
    <property type="evidence" value="ECO:0007669"/>
    <property type="project" value="TreeGrafter"/>
</dbReference>
<evidence type="ECO:0000256" key="3">
    <source>
        <dbReference type="ARBA" id="ARBA00004651"/>
    </source>
</evidence>
<keyword evidence="6" id="KW-0597">Phosphoprotein</keyword>
<evidence type="ECO:0000259" key="17">
    <source>
        <dbReference type="PROSITE" id="PS50885"/>
    </source>
</evidence>
<reference evidence="18" key="1">
    <citation type="submission" date="2021-10" db="EMBL/GenBank/DDBJ databases">
        <authorList>
            <person name="Criscuolo A."/>
        </authorList>
    </citation>
    <scope>NUCLEOTIDE SEQUENCE</scope>
    <source>
        <strain evidence="18">CIP111885</strain>
    </source>
</reference>
<dbReference type="InterPro" id="IPR005467">
    <property type="entry name" value="His_kinase_dom"/>
</dbReference>
<dbReference type="SUPFAM" id="SSF158472">
    <property type="entry name" value="HAMP domain-like"/>
    <property type="match status" value="1"/>
</dbReference>
<feature type="domain" description="HAMP" evidence="17">
    <location>
        <begin position="200"/>
        <end position="252"/>
    </location>
</feature>
<dbReference type="SUPFAM" id="SSF55785">
    <property type="entry name" value="PYP-like sensor domain (PAS domain)"/>
    <property type="match status" value="1"/>
</dbReference>
<dbReference type="InterPro" id="IPR050351">
    <property type="entry name" value="BphY/WalK/GraS-like"/>
</dbReference>
<dbReference type="Pfam" id="PF00512">
    <property type="entry name" value="HisKA"/>
    <property type="match status" value="1"/>
</dbReference>
<dbReference type="SUPFAM" id="SSF55874">
    <property type="entry name" value="ATPase domain of HSP90 chaperone/DNA topoisomerase II/histidine kinase"/>
    <property type="match status" value="1"/>
</dbReference>
<dbReference type="CDD" id="cd06225">
    <property type="entry name" value="HAMP"/>
    <property type="match status" value="1"/>
</dbReference>
<evidence type="ECO:0000256" key="5">
    <source>
        <dbReference type="ARBA" id="ARBA00022475"/>
    </source>
</evidence>
<gene>
    <name evidence="18" type="primary">resE</name>
    <name evidence="18" type="ORF">NEOCIP111885_02043</name>
</gene>
<keyword evidence="14 15" id="KW-0472">Membrane</keyword>
<keyword evidence="5" id="KW-1003">Cell membrane</keyword>
<dbReference type="Gene3D" id="3.30.450.20">
    <property type="entry name" value="PAS domain"/>
    <property type="match status" value="1"/>
</dbReference>
<feature type="transmembrane region" description="Helical" evidence="15">
    <location>
        <begin position="179"/>
        <end position="200"/>
    </location>
</feature>
<evidence type="ECO:0000313" key="19">
    <source>
        <dbReference type="Proteomes" id="UP000789845"/>
    </source>
</evidence>
<dbReference type="SMART" id="SM00387">
    <property type="entry name" value="HATPase_c"/>
    <property type="match status" value="1"/>
</dbReference>
<dbReference type="AlphaFoldDB" id="A0A9C7G9N3"/>
<dbReference type="GO" id="GO:0030295">
    <property type="term" value="F:protein kinase activator activity"/>
    <property type="evidence" value="ECO:0007669"/>
    <property type="project" value="TreeGrafter"/>
</dbReference>
<dbReference type="InterPro" id="IPR003661">
    <property type="entry name" value="HisK_dim/P_dom"/>
</dbReference>
<evidence type="ECO:0000256" key="8">
    <source>
        <dbReference type="ARBA" id="ARBA00022692"/>
    </source>
</evidence>
<feature type="transmembrane region" description="Helical" evidence="15">
    <location>
        <begin position="12"/>
        <end position="34"/>
    </location>
</feature>
<keyword evidence="11" id="KW-0067">ATP-binding</keyword>
<dbReference type="CDD" id="cd00075">
    <property type="entry name" value="HATPase"/>
    <property type="match status" value="1"/>
</dbReference>
<dbReference type="InterPro" id="IPR035965">
    <property type="entry name" value="PAS-like_dom_sf"/>
</dbReference>
<dbReference type="Gene3D" id="1.10.287.130">
    <property type="match status" value="1"/>
</dbReference>
<dbReference type="PANTHER" id="PTHR42878:SF3">
    <property type="entry name" value="HISTIDINE PROTEIN KINASE SAES"/>
    <property type="match status" value="1"/>
</dbReference>
<comment type="subcellular location">
    <subcellularLocation>
        <location evidence="3">Cell membrane</location>
        <topology evidence="3">Multi-pass membrane protein</topology>
    </subcellularLocation>
    <subcellularLocation>
        <location evidence="2">Membrane raft</location>
        <topology evidence="2">Multi-pass membrane protein</topology>
    </subcellularLocation>
</comment>
<dbReference type="Pfam" id="PF18698">
    <property type="entry name" value="HisK_sensor"/>
    <property type="match status" value="1"/>
</dbReference>
<dbReference type="PRINTS" id="PR00344">
    <property type="entry name" value="BCTRLSENSOR"/>
</dbReference>
<dbReference type="GO" id="GO:0045121">
    <property type="term" value="C:membrane raft"/>
    <property type="evidence" value="ECO:0007669"/>
    <property type="project" value="UniProtKB-SubCell"/>
</dbReference>
<evidence type="ECO:0000256" key="11">
    <source>
        <dbReference type="ARBA" id="ARBA00022840"/>
    </source>
</evidence>
<organism evidence="18 19">
    <name type="scientific">Pseudoneobacillus rhizosphaerae</name>
    <dbReference type="NCBI Taxonomy" id="2880968"/>
    <lineage>
        <taxon>Bacteria</taxon>
        <taxon>Bacillati</taxon>
        <taxon>Bacillota</taxon>
        <taxon>Bacilli</taxon>
        <taxon>Bacillales</taxon>
        <taxon>Bacillaceae</taxon>
        <taxon>Pseudoneobacillus</taxon>
    </lineage>
</organism>
<dbReference type="FunFam" id="3.30.450.20:FF:000098">
    <property type="entry name" value="Sensor histidine kinase ResE"/>
    <property type="match status" value="1"/>
</dbReference>
<keyword evidence="13" id="KW-0902">Two-component regulatory system</keyword>
<comment type="caution">
    <text evidence="18">The sequence shown here is derived from an EMBL/GenBank/DDBJ whole genome shotgun (WGS) entry which is preliminary data.</text>
</comment>
<dbReference type="GO" id="GO:0006355">
    <property type="term" value="P:regulation of DNA-templated transcription"/>
    <property type="evidence" value="ECO:0007669"/>
    <property type="project" value="InterPro"/>
</dbReference>
<dbReference type="Gene3D" id="6.10.340.10">
    <property type="match status" value="1"/>
</dbReference>
<dbReference type="GO" id="GO:0005886">
    <property type="term" value="C:plasma membrane"/>
    <property type="evidence" value="ECO:0007669"/>
    <property type="project" value="UniProtKB-SubCell"/>
</dbReference>
<dbReference type="Pfam" id="PF00989">
    <property type="entry name" value="PAS"/>
    <property type="match status" value="1"/>
</dbReference>
<evidence type="ECO:0000256" key="14">
    <source>
        <dbReference type="ARBA" id="ARBA00023136"/>
    </source>
</evidence>
<keyword evidence="9" id="KW-0547">Nucleotide-binding</keyword>
<dbReference type="Pfam" id="PF00672">
    <property type="entry name" value="HAMP"/>
    <property type="match status" value="1"/>
</dbReference>
<dbReference type="InterPro" id="IPR003594">
    <property type="entry name" value="HATPase_dom"/>
</dbReference>
<evidence type="ECO:0000256" key="1">
    <source>
        <dbReference type="ARBA" id="ARBA00000085"/>
    </source>
</evidence>
<dbReference type="InterPro" id="IPR036890">
    <property type="entry name" value="HATPase_C_sf"/>
</dbReference>
<evidence type="ECO:0000256" key="10">
    <source>
        <dbReference type="ARBA" id="ARBA00022777"/>
    </source>
</evidence>
<dbReference type="FunFam" id="1.10.287.130:FF:000001">
    <property type="entry name" value="Two-component sensor histidine kinase"/>
    <property type="match status" value="1"/>
</dbReference>
<evidence type="ECO:0000256" key="7">
    <source>
        <dbReference type="ARBA" id="ARBA00022679"/>
    </source>
</evidence>
<keyword evidence="7 18" id="KW-0808">Transferase</keyword>
<dbReference type="PANTHER" id="PTHR42878">
    <property type="entry name" value="TWO-COMPONENT HISTIDINE KINASE"/>
    <property type="match status" value="1"/>
</dbReference>
<keyword evidence="12 15" id="KW-1133">Transmembrane helix</keyword>
<dbReference type="InterPro" id="IPR003660">
    <property type="entry name" value="HAMP_dom"/>
</dbReference>
<evidence type="ECO:0000256" key="6">
    <source>
        <dbReference type="ARBA" id="ARBA00022553"/>
    </source>
</evidence>
<dbReference type="SUPFAM" id="SSF47384">
    <property type="entry name" value="Homodimeric domain of signal transducing histidine kinase"/>
    <property type="match status" value="1"/>
</dbReference>
<dbReference type="PROSITE" id="PS50109">
    <property type="entry name" value="HIS_KIN"/>
    <property type="match status" value="1"/>
</dbReference>
<feature type="domain" description="Histidine kinase" evidence="16">
    <location>
        <begin position="377"/>
        <end position="595"/>
    </location>
</feature>
<evidence type="ECO:0000256" key="13">
    <source>
        <dbReference type="ARBA" id="ARBA00023012"/>
    </source>
</evidence>
<accession>A0A9C7G9N3</accession>
<dbReference type="EC" id="2.7.13.3" evidence="4"/>
<proteinExistence type="predicted"/>
<dbReference type="Proteomes" id="UP000789845">
    <property type="component" value="Unassembled WGS sequence"/>
</dbReference>
<keyword evidence="19" id="KW-1185">Reference proteome</keyword>
<dbReference type="InterPro" id="IPR036097">
    <property type="entry name" value="HisK_dim/P_sf"/>
</dbReference>
<dbReference type="PROSITE" id="PS50885">
    <property type="entry name" value="HAMP"/>
    <property type="match status" value="1"/>
</dbReference>
<dbReference type="CDD" id="cd00082">
    <property type="entry name" value="HisKA"/>
    <property type="match status" value="1"/>
</dbReference>
<dbReference type="RefSeq" id="WP_230496587.1">
    <property type="nucleotide sequence ID" value="NZ_CAKJTG010000009.1"/>
</dbReference>
<keyword evidence="8 15" id="KW-0812">Transmembrane</keyword>
<dbReference type="GO" id="GO:0000155">
    <property type="term" value="F:phosphorelay sensor kinase activity"/>
    <property type="evidence" value="ECO:0007669"/>
    <property type="project" value="InterPro"/>
</dbReference>
<protein>
    <recommendedName>
        <fullName evidence="4">histidine kinase</fullName>
        <ecNumber evidence="4">2.7.13.3</ecNumber>
    </recommendedName>
</protein>